<comment type="caution">
    <text evidence="1">The sequence shown here is derived from an EMBL/GenBank/DDBJ whole genome shotgun (WGS) entry which is preliminary data.</text>
</comment>
<protein>
    <submittedName>
        <fullName evidence="1">Uncharacterized protein</fullName>
    </submittedName>
</protein>
<gene>
    <name evidence="1" type="ORF">LDJ79_22105</name>
</gene>
<evidence type="ECO:0000313" key="1">
    <source>
        <dbReference type="EMBL" id="MCA2018823.1"/>
    </source>
</evidence>
<proteinExistence type="predicted"/>
<reference evidence="2" key="1">
    <citation type="submission" date="2023-07" db="EMBL/GenBank/DDBJ databases">
        <title>Molecular identification of indigenous halophilic bacteria isolated from red sea cost, biodegradation of synthetic dyes and assessment of degraded metabolite toxicity.</title>
        <authorList>
            <person name="Chaieb K."/>
            <person name="Altayb H.N."/>
        </authorList>
    </citation>
    <scope>NUCLEOTIDE SEQUENCE [LARGE SCALE GENOMIC DNA]</scope>
    <source>
        <strain evidence="2">K20</strain>
    </source>
</reference>
<evidence type="ECO:0000313" key="2">
    <source>
        <dbReference type="Proteomes" id="UP001199044"/>
    </source>
</evidence>
<dbReference type="EMBL" id="JAIWIU010000203">
    <property type="protein sequence ID" value="MCA2018823.1"/>
    <property type="molecule type" value="Genomic_DNA"/>
</dbReference>
<keyword evidence="2" id="KW-1185">Reference proteome</keyword>
<organism evidence="1 2">
    <name type="scientific">Vibrio tritonius</name>
    <dbReference type="NCBI Taxonomy" id="1435069"/>
    <lineage>
        <taxon>Bacteria</taxon>
        <taxon>Pseudomonadati</taxon>
        <taxon>Pseudomonadota</taxon>
        <taxon>Gammaproteobacteria</taxon>
        <taxon>Vibrionales</taxon>
        <taxon>Vibrionaceae</taxon>
        <taxon>Vibrio</taxon>
    </lineage>
</organism>
<accession>A0ABS7YTY0</accession>
<dbReference type="Proteomes" id="UP001199044">
    <property type="component" value="Unassembled WGS sequence"/>
</dbReference>
<sequence length="49" mass="5588">MNNFKTILKHLSVKMSLILLGWLAQSGQALRPFKGSERLLEEYSEADSH</sequence>
<dbReference type="RefSeq" id="WP_225252127.1">
    <property type="nucleotide sequence ID" value="NZ_JAIWIU010000203.1"/>
</dbReference>
<name>A0ABS7YTY0_9VIBR</name>